<evidence type="ECO:0000313" key="1">
    <source>
        <dbReference type="EMBL" id="CAI9966345.1"/>
    </source>
</evidence>
<evidence type="ECO:0000313" key="2">
    <source>
        <dbReference type="EMBL" id="CAL6087427.1"/>
    </source>
</evidence>
<evidence type="ECO:0000313" key="3">
    <source>
        <dbReference type="Proteomes" id="UP001642409"/>
    </source>
</evidence>
<name>A0AA86QXF4_9EUKA</name>
<dbReference type="EMBL" id="CAXDID020000401">
    <property type="protein sequence ID" value="CAL6087427.1"/>
    <property type="molecule type" value="Genomic_DNA"/>
</dbReference>
<protein>
    <submittedName>
        <fullName evidence="2">Hypothetical_protein</fullName>
    </submittedName>
</protein>
<reference evidence="2 3" key="2">
    <citation type="submission" date="2024-07" db="EMBL/GenBank/DDBJ databases">
        <authorList>
            <person name="Akdeniz Z."/>
        </authorList>
    </citation>
    <scope>NUCLEOTIDE SEQUENCE [LARGE SCALE GENOMIC DNA]</scope>
</reference>
<dbReference type="EMBL" id="CATOUU010001006">
    <property type="protein sequence ID" value="CAI9966345.1"/>
    <property type="molecule type" value="Genomic_DNA"/>
</dbReference>
<accession>A0AA86QXF4</accession>
<sequence length="102" mass="11408">MNLGGISYHLFLRQHFYIIVCWVYTSKQFCGRSIRHLGDSSLFSVYDKAAFVTILLYIHGQTLEETCGGAQAQSSALDGTIGLVIITYLCMFQPVGSLDIMY</sequence>
<gene>
    <name evidence="1" type="ORF">HINF_LOCUS53990</name>
    <name evidence="2" type="ORF">HINF_LOCUS63640</name>
</gene>
<comment type="caution">
    <text evidence="1">The sequence shown here is derived from an EMBL/GenBank/DDBJ whole genome shotgun (WGS) entry which is preliminary data.</text>
</comment>
<proteinExistence type="predicted"/>
<keyword evidence="3" id="KW-1185">Reference proteome</keyword>
<dbReference type="AlphaFoldDB" id="A0AA86QXF4"/>
<organism evidence="1">
    <name type="scientific">Hexamita inflata</name>
    <dbReference type="NCBI Taxonomy" id="28002"/>
    <lineage>
        <taxon>Eukaryota</taxon>
        <taxon>Metamonada</taxon>
        <taxon>Diplomonadida</taxon>
        <taxon>Hexamitidae</taxon>
        <taxon>Hexamitinae</taxon>
        <taxon>Hexamita</taxon>
    </lineage>
</organism>
<dbReference type="Proteomes" id="UP001642409">
    <property type="component" value="Unassembled WGS sequence"/>
</dbReference>
<reference evidence="1" key="1">
    <citation type="submission" date="2023-06" db="EMBL/GenBank/DDBJ databases">
        <authorList>
            <person name="Kurt Z."/>
        </authorList>
    </citation>
    <scope>NUCLEOTIDE SEQUENCE</scope>
</reference>